<name>A0ABS2LG00_9CELL</name>
<evidence type="ECO:0000313" key="1">
    <source>
        <dbReference type="EMBL" id="MBM7479272.1"/>
    </source>
</evidence>
<keyword evidence="2" id="KW-1185">Reference proteome</keyword>
<organism evidence="1 2">
    <name type="scientific">Oerskovia jenensis</name>
    <dbReference type="NCBI Taxonomy" id="162169"/>
    <lineage>
        <taxon>Bacteria</taxon>
        <taxon>Bacillati</taxon>
        <taxon>Actinomycetota</taxon>
        <taxon>Actinomycetes</taxon>
        <taxon>Micrococcales</taxon>
        <taxon>Cellulomonadaceae</taxon>
        <taxon>Oerskovia</taxon>
    </lineage>
</organism>
<evidence type="ECO:0000313" key="2">
    <source>
        <dbReference type="Proteomes" id="UP000698059"/>
    </source>
</evidence>
<dbReference type="Proteomes" id="UP000698059">
    <property type="component" value="Unassembled WGS sequence"/>
</dbReference>
<reference evidence="1 2" key="1">
    <citation type="submission" date="2021-01" db="EMBL/GenBank/DDBJ databases">
        <title>Sequencing the genomes of 1000 actinobacteria strains.</title>
        <authorList>
            <person name="Klenk H.-P."/>
        </authorList>
    </citation>
    <scope>NUCLEOTIDE SEQUENCE [LARGE SCALE GENOMIC DNA]</scope>
    <source>
        <strain evidence="1 2">DSM 46000</strain>
    </source>
</reference>
<sequence length="66" mass="7285">MTSQDQQPRTTAYVPRHLAVPEAPARVADLPADPRSMRWDRSAGTLTRVLDELAVLDEGSLSVGRR</sequence>
<dbReference type="RefSeq" id="WP_205307234.1">
    <property type="nucleotide sequence ID" value="NZ_BAAAVF010000004.1"/>
</dbReference>
<gene>
    <name evidence="1" type="ORF">JOD49_002192</name>
</gene>
<protein>
    <submittedName>
        <fullName evidence="1">Uncharacterized protein</fullName>
    </submittedName>
</protein>
<accession>A0ABS2LG00</accession>
<dbReference type="EMBL" id="JAFBBO010000001">
    <property type="protein sequence ID" value="MBM7479272.1"/>
    <property type="molecule type" value="Genomic_DNA"/>
</dbReference>
<proteinExistence type="predicted"/>
<comment type="caution">
    <text evidence="1">The sequence shown here is derived from an EMBL/GenBank/DDBJ whole genome shotgun (WGS) entry which is preliminary data.</text>
</comment>